<sequence length="170" mass="19106">MADGSRAVLRDFLVERYSHLKYLLARRLGNPDLAGDALQDIWLRLEGNGNTDAIEPVQNPGAYLYRMAFNAAIDQQRAEDRRLSVGEVETMLELVSPTPGPAEVAEANSELDALIRAMEQMPQRRRDILLAVRLEGTPQREVAERFGISLRLVELELQRAQEHCAAKLGR</sequence>
<dbReference type="EMBL" id="CP012606">
    <property type="protein sequence ID" value="ANH76109.1"/>
    <property type="molecule type" value="Genomic_DNA"/>
</dbReference>
<dbReference type="GO" id="GO:0016987">
    <property type="term" value="F:sigma factor activity"/>
    <property type="evidence" value="ECO:0007669"/>
    <property type="project" value="UniProtKB-KW"/>
</dbReference>
<evidence type="ECO:0000313" key="9">
    <source>
        <dbReference type="Proteomes" id="UP000077927"/>
    </source>
</evidence>
<reference evidence="8" key="3">
    <citation type="submission" date="2016-06" db="EMBL/GenBank/DDBJ databases">
        <authorList>
            <person name="Kjaerup R.B."/>
            <person name="Dalgaard T.S."/>
            <person name="Juul-Madsen H.R."/>
        </authorList>
    </citation>
    <scope>NUCLEOTIDE SEQUENCE [LARGE SCALE GENOMIC DNA]</scope>
    <source>
        <strain evidence="8">ATCC 49129</strain>
    </source>
</reference>
<feature type="domain" description="RNA polymerase sigma factor 70 region 4 type 2" evidence="6">
    <location>
        <begin position="112"/>
        <end position="164"/>
    </location>
</feature>
<evidence type="ECO:0000259" key="6">
    <source>
        <dbReference type="Pfam" id="PF08281"/>
    </source>
</evidence>
<dbReference type="Proteomes" id="UP000077927">
    <property type="component" value="Chromosome 2"/>
</dbReference>
<reference evidence="10" key="2">
    <citation type="submission" date="2016-06" db="EMBL/GenBank/DDBJ databases">
        <authorList>
            <person name="Xu Y."/>
            <person name="Nagy A."/>
            <person name="Yan X."/>
            <person name="Kim S.W."/>
            <person name="Haley B."/>
            <person name="Liu N.T."/>
            <person name="Nou X."/>
        </authorList>
    </citation>
    <scope>NUCLEOTIDE SEQUENCE [LARGE SCALE GENOMIC DNA]</scope>
    <source>
        <strain evidence="10">ATCC 49129</strain>
    </source>
</reference>
<accession>A0A192A4Q8</accession>
<dbReference type="GeneID" id="61528913"/>
<evidence type="ECO:0000256" key="3">
    <source>
        <dbReference type="ARBA" id="ARBA00023082"/>
    </source>
</evidence>
<dbReference type="GO" id="GO:0006352">
    <property type="term" value="P:DNA-templated transcription initiation"/>
    <property type="evidence" value="ECO:0007669"/>
    <property type="project" value="InterPro"/>
</dbReference>
<dbReference type="InterPro" id="IPR013249">
    <property type="entry name" value="RNA_pol_sigma70_r4_t2"/>
</dbReference>
<evidence type="ECO:0000259" key="5">
    <source>
        <dbReference type="Pfam" id="PF04542"/>
    </source>
</evidence>
<evidence type="ECO:0000313" key="10">
    <source>
        <dbReference type="Proteomes" id="UP000078572"/>
    </source>
</evidence>
<dbReference type="SUPFAM" id="SSF88946">
    <property type="entry name" value="Sigma2 domain of RNA polymerase sigma factors"/>
    <property type="match status" value="1"/>
</dbReference>
<proteinExistence type="inferred from homology"/>
<dbReference type="InterPro" id="IPR013325">
    <property type="entry name" value="RNA_pol_sigma_r2"/>
</dbReference>
<keyword evidence="4" id="KW-0804">Transcription</keyword>
<keyword evidence="3" id="KW-0731">Sigma factor</keyword>
<reference evidence="7 9" key="1">
    <citation type="submission" date="2015-09" db="EMBL/GenBank/DDBJ databases">
        <authorList>
            <person name="Xu Y."/>
            <person name="Nagy A."/>
            <person name="Liu N.T."/>
            <person name="Nou X."/>
        </authorList>
    </citation>
    <scope>NUCLEOTIDE SEQUENCE [LARGE SCALE GENOMIC DNA]</scope>
    <source>
        <strain evidence="7 9">FC1138</strain>
    </source>
</reference>
<dbReference type="Proteomes" id="UP000078572">
    <property type="component" value="Chromosome 2"/>
</dbReference>
<evidence type="ECO:0000256" key="2">
    <source>
        <dbReference type="ARBA" id="ARBA00023015"/>
    </source>
</evidence>
<dbReference type="InterPro" id="IPR014284">
    <property type="entry name" value="RNA_pol_sigma-70_dom"/>
</dbReference>
<dbReference type="InterPro" id="IPR039425">
    <property type="entry name" value="RNA_pol_sigma-70-like"/>
</dbReference>
<evidence type="ECO:0000256" key="4">
    <source>
        <dbReference type="ARBA" id="ARBA00023163"/>
    </source>
</evidence>
<name>A0A192A4Q8_9RALS</name>
<dbReference type="PATRIC" id="fig|190721.6.peg.4958"/>
<dbReference type="InterPro" id="IPR036388">
    <property type="entry name" value="WH-like_DNA-bd_sf"/>
</dbReference>
<dbReference type="InterPro" id="IPR007627">
    <property type="entry name" value="RNA_pol_sigma70_r2"/>
</dbReference>
<dbReference type="AlphaFoldDB" id="A0A192A4Q8"/>
<dbReference type="Pfam" id="PF08281">
    <property type="entry name" value="Sigma70_r4_2"/>
    <property type="match status" value="1"/>
</dbReference>
<evidence type="ECO:0000313" key="7">
    <source>
        <dbReference type="EMBL" id="ANH76109.1"/>
    </source>
</evidence>
<dbReference type="GO" id="GO:0003677">
    <property type="term" value="F:DNA binding"/>
    <property type="evidence" value="ECO:0007669"/>
    <property type="project" value="InterPro"/>
</dbReference>
<dbReference type="Gene3D" id="1.10.1740.10">
    <property type="match status" value="1"/>
</dbReference>
<dbReference type="PANTHER" id="PTHR43133">
    <property type="entry name" value="RNA POLYMERASE ECF-TYPE SIGMA FACTO"/>
    <property type="match status" value="1"/>
</dbReference>
<dbReference type="Gene3D" id="1.10.10.10">
    <property type="entry name" value="Winged helix-like DNA-binding domain superfamily/Winged helix DNA-binding domain"/>
    <property type="match status" value="1"/>
</dbReference>
<dbReference type="InterPro" id="IPR013324">
    <property type="entry name" value="RNA_pol_sigma_r3/r4-like"/>
</dbReference>
<dbReference type="NCBIfam" id="TIGR02937">
    <property type="entry name" value="sigma70-ECF"/>
    <property type="match status" value="1"/>
</dbReference>
<protein>
    <submittedName>
        <fullName evidence="7">RNA polymerase sigma factor, sigma-70 family protein</fullName>
    </submittedName>
    <submittedName>
        <fullName evidence="8">RNA polymerase subunit sigma-70</fullName>
    </submittedName>
</protein>
<evidence type="ECO:0000313" key="8">
    <source>
        <dbReference type="EMBL" id="ANJ75369.1"/>
    </source>
</evidence>
<gene>
    <name evidence="8" type="ORF">A9Y76_22995</name>
    <name evidence="7" type="ORF">ACS15_5013</name>
</gene>
<feature type="domain" description="RNA polymerase sigma-70 region 2" evidence="5">
    <location>
        <begin position="13"/>
        <end position="82"/>
    </location>
</feature>
<dbReference type="OrthoDB" id="8589148at2"/>
<dbReference type="KEGG" id="rin:ACS15_5013"/>
<dbReference type="PANTHER" id="PTHR43133:SF63">
    <property type="entry name" value="RNA POLYMERASE SIGMA FACTOR FECI-RELATED"/>
    <property type="match status" value="1"/>
</dbReference>
<organism evidence="8 10">
    <name type="scientific">Ralstonia insidiosa</name>
    <dbReference type="NCBI Taxonomy" id="190721"/>
    <lineage>
        <taxon>Bacteria</taxon>
        <taxon>Pseudomonadati</taxon>
        <taxon>Pseudomonadota</taxon>
        <taxon>Betaproteobacteria</taxon>
        <taxon>Burkholderiales</taxon>
        <taxon>Burkholderiaceae</taxon>
        <taxon>Ralstonia</taxon>
    </lineage>
</organism>
<dbReference type="Pfam" id="PF04542">
    <property type="entry name" value="Sigma70_r2"/>
    <property type="match status" value="1"/>
</dbReference>
<comment type="similarity">
    <text evidence="1">Belongs to the sigma-70 factor family. ECF subfamily.</text>
</comment>
<dbReference type="RefSeq" id="WP_021193583.1">
    <property type="nucleotide sequence ID" value="NZ_CP012606.1"/>
</dbReference>
<keyword evidence="2" id="KW-0805">Transcription regulation</keyword>
<dbReference type="STRING" id="190721.ACS15_5013"/>
<evidence type="ECO:0000256" key="1">
    <source>
        <dbReference type="ARBA" id="ARBA00010641"/>
    </source>
</evidence>
<keyword evidence="10" id="KW-1185">Reference proteome</keyword>
<dbReference type="EMBL" id="CP016023">
    <property type="protein sequence ID" value="ANJ75369.1"/>
    <property type="molecule type" value="Genomic_DNA"/>
</dbReference>
<dbReference type="SUPFAM" id="SSF88659">
    <property type="entry name" value="Sigma3 and sigma4 domains of RNA polymerase sigma factors"/>
    <property type="match status" value="1"/>
</dbReference>